<evidence type="ECO:0000256" key="3">
    <source>
        <dbReference type="ARBA" id="ARBA00022777"/>
    </source>
</evidence>
<dbReference type="Proteomes" id="UP001606300">
    <property type="component" value="Unassembled WGS sequence"/>
</dbReference>
<keyword evidence="6" id="KW-1185">Reference proteome</keyword>
<comment type="caution">
    <text evidence="5">The sequence shown here is derived from an EMBL/GenBank/DDBJ whole genome shotgun (WGS) entry which is preliminary data.</text>
</comment>
<dbReference type="PANTHER" id="PTHR37419">
    <property type="entry name" value="SERINE/THREONINE-PROTEIN KINASE TOXIN HIPA"/>
    <property type="match status" value="1"/>
</dbReference>
<sequence length="431" mass="46994">MSLTPVWAWLPHQSEPVLAGELEIGHGARFLYSKDYLASDAAVALDPVELRLRRSARGIPIQAPDGLPGVIRDAMPAGYGADRLRAVHGQGLEPLQLLELGVPDSVGAIEVCHDIEAKLKWRPKDLDDLKVLAEELDAAGPSSRTLRRLADDLDTSAGGERPKATLVHEGQLWLAKLQDRGDRAAMPAREYVTMKLAEEVGINAAPVRLFTFGSHQVLMVRRFDRSGDPMRPQRALFASASTLLRLPPAAARGDPQRSYLLLQERLSTWARVSPSGPSRLPEQIPELWRRVAFNAMVGNVDDHAGNTACIYTERDGEWAWELSPAYDITPAATHIQAPLEEGPSLALSTGTDNLARTSIARLMGLAERFGLDVGDARLWLRGAATTVANRWEGMLRDSAAPVIGEDAGVESLIVSARPAFAYGEWLAQVLR</sequence>
<keyword evidence="2" id="KW-0808">Transferase</keyword>
<evidence type="ECO:0000256" key="1">
    <source>
        <dbReference type="ARBA" id="ARBA00010164"/>
    </source>
</evidence>
<gene>
    <name evidence="5" type="ORF">ACG02S_10480</name>
</gene>
<comment type="similarity">
    <text evidence="1">Belongs to the HipA Ser/Thr kinase family.</text>
</comment>
<reference evidence="5 6" key="1">
    <citation type="submission" date="2024-09" db="EMBL/GenBank/DDBJ databases">
        <title>Novel species of the genus Pelomonas and Roseateles isolated from streams.</title>
        <authorList>
            <person name="Lu H."/>
        </authorList>
    </citation>
    <scope>NUCLEOTIDE SEQUENCE [LARGE SCALE GENOMIC DNA]</scope>
    <source>
        <strain evidence="5 6">DC23W</strain>
    </source>
</reference>
<protein>
    <submittedName>
        <fullName evidence="5">Type II toxin-antitoxin system HipA family toxin</fullName>
    </submittedName>
</protein>
<evidence type="ECO:0000259" key="4">
    <source>
        <dbReference type="Pfam" id="PF07804"/>
    </source>
</evidence>
<name>A0ABW7ELP0_9BURK</name>
<dbReference type="PANTHER" id="PTHR37419:SF8">
    <property type="entry name" value="TOXIN YJJJ"/>
    <property type="match status" value="1"/>
</dbReference>
<dbReference type="RefSeq" id="WP_394470401.1">
    <property type="nucleotide sequence ID" value="NZ_JBIGHY010000003.1"/>
</dbReference>
<dbReference type="EMBL" id="JBIGHY010000003">
    <property type="protein sequence ID" value="MFG6414325.1"/>
    <property type="molecule type" value="Genomic_DNA"/>
</dbReference>
<proteinExistence type="inferred from homology"/>
<keyword evidence="3" id="KW-0418">Kinase</keyword>
<organism evidence="5 6">
    <name type="scientific">Pelomonas dachongensis</name>
    <dbReference type="NCBI Taxonomy" id="3299029"/>
    <lineage>
        <taxon>Bacteria</taxon>
        <taxon>Pseudomonadati</taxon>
        <taxon>Pseudomonadota</taxon>
        <taxon>Betaproteobacteria</taxon>
        <taxon>Burkholderiales</taxon>
        <taxon>Sphaerotilaceae</taxon>
        <taxon>Roseateles</taxon>
    </lineage>
</organism>
<feature type="domain" description="HipA-like C-terminal" evidence="4">
    <location>
        <begin position="155"/>
        <end position="391"/>
    </location>
</feature>
<dbReference type="Gene3D" id="1.10.1070.20">
    <property type="match status" value="1"/>
</dbReference>
<dbReference type="InterPro" id="IPR012893">
    <property type="entry name" value="HipA-like_C"/>
</dbReference>
<accession>A0ABW7ELP0</accession>
<dbReference type="InterPro" id="IPR052028">
    <property type="entry name" value="HipA_Ser/Thr_kinase"/>
</dbReference>
<evidence type="ECO:0000256" key="2">
    <source>
        <dbReference type="ARBA" id="ARBA00022679"/>
    </source>
</evidence>
<evidence type="ECO:0000313" key="5">
    <source>
        <dbReference type="EMBL" id="MFG6414325.1"/>
    </source>
</evidence>
<dbReference type="Pfam" id="PF07804">
    <property type="entry name" value="HipA_C"/>
    <property type="match status" value="1"/>
</dbReference>
<evidence type="ECO:0000313" key="6">
    <source>
        <dbReference type="Proteomes" id="UP001606300"/>
    </source>
</evidence>